<proteinExistence type="predicted"/>
<feature type="domain" description="Response regulatory" evidence="3">
    <location>
        <begin position="15"/>
        <end position="132"/>
    </location>
</feature>
<dbReference type="InterPro" id="IPR011006">
    <property type="entry name" value="CheY-like_superfamily"/>
</dbReference>
<accession>A0ABS1DRW5</accession>
<dbReference type="RefSeq" id="WP_200226888.1">
    <property type="nucleotide sequence ID" value="NZ_NRRT01000007.1"/>
</dbReference>
<dbReference type="PROSITE" id="PS50110">
    <property type="entry name" value="RESPONSE_REGULATORY"/>
    <property type="match status" value="1"/>
</dbReference>
<dbReference type="Proteomes" id="UP001041814">
    <property type="component" value="Unassembled WGS sequence"/>
</dbReference>
<evidence type="ECO:0000256" key="2">
    <source>
        <dbReference type="PROSITE-ProRule" id="PRU00169"/>
    </source>
</evidence>
<evidence type="ECO:0000256" key="1">
    <source>
        <dbReference type="ARBA" id="ARBA00022553"/>
    </source>
</evidence>
<keyword evidence="1 2" id="KW-0597">Phosphoprotein</keyword>
<dbReference type="SUPFAM" id="SSF47226">
    <property type="entry name" value="Histidine-containing phosphotransfer domain, HPT domain"/>
    <property type="match status" value="1"/>
</dbReference>
<dbReference type="InterPro" id="IPR050595">
    <property type="entry name" value="Bact_response_regulator"/>
</dbReference>
<dbReference type="PANTHER" id="PTHR44591">
    <property type="entry name" value="STRESS RESPONSE REGULATOR PROTEIN 1"/>
    <property type="match status" value="1"/>
</dbReference>
<dbReference type="Gene3D" id="3.40.50.2300">
    <property type="match status" value="1"/>
</dbReference>
<reference evidence="4" key="2">
    <citation type="journal article" date="2020" name="Microorganisms">
        <title>Osmotic Adaptation and Compatible Solute Biosynthesis of Phototrophic Bacteria as Revealed from Genome Analyses.</title>
        <authorList>
            <person name="Imhoff J.F."/>
            <person name="Rahn T."/>
            <person name="Kunzel S."/>
            <person name="Keller A."/>
            <person name="Neulinger S.C."/>
        </authorList>
    </citation>
    <scope>NUCLEOTIDE SEQUENCE</scope>
    <source>
        <strain evidence="4">IM 151</strain>
    </source>
</reference>
<dbReference type="CDD" id="cd00156">
    <property type="entry name" value="REC"/>
    <property type="match status" value="1"/>
</dbReference>
<dbReference type="Gene3D" id="1.20.120.160">
    <property type="entry name" value="HPT domain"/>
    <property type="match status" value="1"/>
</dbReference>
<comment type="caution">
    <text evidence="4">The sequence shown here is derived from an EMBL/GenBank/DDBJ whole genome shotgun (WGS) entry which is preliminary data.</text>
</comment>
<dbReference type="PANTHER" id="PTHR44591:SF3">
    <property type="entry name" value="RESPONSE REGULATORY DOMAIN-CONTAINING PROTEIN"/>
    <property type="match status" value="1"/>
</dbReference>
<keyword evidence="5" id="KW-1185">Reference proteome</keyword>
<name>A0ABS1DRW5_RUBGE</name>
<evidence type="ECO:0000313" key="4">
    <source>
        <dbReference type="EMBL" id="MBK1711916.1"/>
    </source>
</evidence>
<feature type="modified residue" description="4-aspartylphosphate" evidence="2">
    <location>
        <position position="64"/>
    </location>
</feature>
<dbReference type="Pfam" id="PF00072">
    <property type="entry name" value="Response_reg"/>
    <property type="match status" value="1"/>
</dbReference>
<dbReference type="InterPro" id="IPR036641">
    <property type="entry name" value="HPT_dom_sf"/>
</dbReference>
<evidence type="ECO:0000259" key="3">
    <source>
        <dbReference type="PROSITE" id="PS50110"/>
    </source>
</evidence>
<organism evidence="4 5">
    <name type="scientific">Rubrivivax gelatinosus</name>
    <name type="common">Rhodocyclus gelatinosus</name>
    <name type="synonym">Rhodopseudomonas gelatinosa</name>
    <dbReference type="NCBI Taxonomy" id="28068"/>
    <lineage>
        <taxon>Bacteria</taxon>
        <taxon>Pseudomonadati</taxon>
        <taxon>Pseudomonadota</taxon>
        <taxon>Betaproteobacteria</taxon>
        <taxon>Burkholderiales</taxon>
        <taxon>Sphaerotilaceae</taxon>
        <taxon>Rubrivivax</taxon>
    </lineage>
</organism>
<dbReference type="SUPFAM" id="SSF52172">
    <property type="entry name" value="CheY-like"/>
    <property type="match status" value="1"/>
</dbReference>
<gene>
    <name evidence="4" type="ORF">CKO43_03870</name>
</gene>
<dbReference type="EMBL" id="NRRU01000009">
    <property type="protein sequence ID" value="MBK1711916.1"/>
    <property type="molecule type" value="Genomic_DNA"/>
</dbReference>
<evidence type="ECO:0000313" key="5">
    <source>
        <dbReference type="Proteomes" id="UP001041814"/>
    </source>
</evidence>
<protein>
    <submittedName>
        <fullName evidence="4">Response regulator</fullName>
    </submittedName>
</protein>
<reference evidence="4" key="1">
    <citation type="submission" date="2017-08" db="EMBL/GenBank/DDBJ databases">
        <authorList>
            <person name="Imhoff J.F."/>
            <person name="Rahn T."/>
            <person name="Kuenzel S."/>
            <person name="Neulinger S.C."/>
        </authorList>
    </citation>
    <scope>NUCLEOTIDE SEQUENCE</scope>
    <source>
        <strain evidence="4">IM 151</strain>
    </source>
</reference>
<dbReference type="InterPro" id="IPR001789">
    <property type="entry name" value="Sig_transdc_resp-reg_receiver"/>
</dbReference>
<sequence length="246" mass="25288">MNTHPGDGAGASLPRVLLVEDDPSIRRFVQIALEEMAIEFIEAGTLAEARAALAEAPVRLVICDLMLPDGSGVDLLHELAAARAAAAQPRLVAFSAGISAERREQLEALGVDEVLAKPVPLEELEACAQRALDAAPTPAAAPAPAPGAVAEFFAGDAVLYGAYRASCLPQFLRDVRQGDEALAAGDLGALRRLNHSLKSVLLTLGYVADSERAAAIDRAAAAGDTAAAGVGWATLRAALLAIVEAG</sequence>
<dbReference type="SMART" id="SM00448">
    <property type="entry name" value="REC"/>
    <property type="match status" value="1"/>
</dbReference>